<sequence>MSLNALRIRLSSSEALPQLTILGLLTGLLAGSLLIGFRELLTLISTTLVPEGEDHFESLSSLHRFLLPIAGSVVIILMVKLIRKKRRSVGVAHVIERLTMHRGRLPSSSVVLQFFTALIALASGFSVGREGPAVHMGAGVGSTLGQRLQLPDNTLRILAGCGVATAISVSFNTPLAGVIFAMEVIVKQYSLGNFIPVMAASVVAALMAQLMYGPEPAFHVPAIAMTSMEELLIAAVMAVCIGIMAGLFIRLQTTMIARRKGHLVLPILFAGLIMGIAGVMVPAVMGIGYDTLESLLNGGLFGLSTLVILLFTKLIVTATVTGLGIPGGIIGPSLFMGAVCGAVFGSLGEQLLDIPNLNSSFHALLGMVAMMAATLQAPLVALVTVLELTHNPNIIMPAMFVIVIACLTSGRFFQNRGIFEIQLLKGGHNLEASPLHQLLRQTGVGSLMNPACSQIPRHPSEEELYDTLEETSDWVLICHEQSLSHVLPPEKLPDQHSQDLDLLTLPEVSEIHSISLQATLYEALELMNRLSVDTLAVIPKRTSKRKSRSRNQTTSQACGIITRQDIENFYQGKSALGV</sequence>
<evidence type="ECO:0000256" key="2">
    <source>
        <dbReference type="ARBA" id="ARBA00022448"/>
    </source>
</evidence>
<feature type="transmembrane region" description="Helical" evidence="10">
    <location>
        <begin position="393"/>
        <end position="413"/>
    </location>
</feature>
<dbReference type="AlphaFoldDB" id="A0A081NKY6"/>
<dbReference type="PANTHER" id="PTHR43427">
    <property type="entry name" value="CHLORIDE CHANNEL PROTEIN CLC-E"/>
    <property type="match status" value="1"/>
</dbReference>
<dbReference type="Gene3D" id="1.10.3080.10">
    <property type="entry name" value="Clc chloride channel"/>
    <property type="match status" value="1"/>
</dbReference>
<dbReference type="InterPro" id="IPR050368">
    <property type="entry name" value="ClC-type_chloride_channel"/>
</dbReference>
<keyword evidence="5" id="KW-0406">Ion transport</keyword>
<evidence type="ECO:0000313" key="11">
    <source>
        <dbReference type="EMBL" id="KEQ19109.1"/>
    </source>
</evidence>
<reference evidence="11 12" key="1">
    <citation type="submission" date="2014-06" db="EMBL/GenBank/DDBJ databases">
        <title>Whole Genome Sequences of Three Symbiotic Endozoicomonas Bacteria.</title>
        <authorList>
            <person name="Neave M.J."/>
            <person name="Apprill A."/>
            <person name="Voolstra C.R."/>
        </authorList>
    </citation>
    <scope>NUCLEOTIDE SEQUENCE [LARGE SCALE GENOMIC DNA]</scope>
    <source>
        <strain evidence="11 12">DSM 25634</strain>
    </source>
</reference>
<feature type="transmembrane region" description="Helical" evidence="10">
    <location>
        <begin position="110"/>
        <end position="128"/>
    </location>
</feature>
<keyword evidence="7" id="KW-0869">Chloride channel</keyword>
<evidence type="ECO:0000256" key="7">
    <source>
        <dbReference type="ARBA" id="ARBA00023173"/>
    </source>
</evidence>
<keyword evidence="8" id="KW-0868">Chloride</keyword>
<dbReference type="InterPro" id="IPR001807">
    <property type="entry name" value="ClC"/>
</dbReference>
<feature type="transmembrane region" description="Helical" evidence="10">
    <location>
        <begin position="364"/>
        <end position="386"/>
    </location>
</feature>
<evidence type="ECO:0000256" key="6">
    <source>
        <dbReference type="ARBA" id="ARBA00023136"/>
    </source>
</evidence>
<evidence type="ECO:0000256" key="1">
    <source>
        <dbReference type="ARBA" id="ARBA00004141"/>
    </source>
</evidence>
<comment type="caution">
    <text evidence="11">The sequence shown here is derived from an EMBL/GenBank/DDBJ whole genome shotgun (WGS) entry which is preliminary data.</text>
</comment>
<feature type="transmembrane region" description="Helical" evidence="10">
    <location>
        <begin position="194"/>
        <end position="212"/>
    </location>
</feature>
<keyword evidence="9" id="KW-0407">Ion channel</keyword>
<evidence type="ECO:0008006" key="13">
    <source>
        <dbReference type="Google" id="ProtNLM"/>
    </source>
</evidence>
<feature type="transmembrane region" description="Helical" evidence="10">
    <location>
        <begin position="21"/>
        <end position="41"/>
    </location>
</feature>
<dbReference type="SUPFAM" id="SSF81340">
    <property type="entry name" value="Clc chloride channel"/>
    <property type="match status" value="1"/>
</dbReference>
<dbReference type="Proteomes" id="UP000028073">
    <property type="component" value="Unassembled WGS sequence"/>
</dbReference>
<feature type="transmembrane region" description="Helical" evidence="10">
    <location>
        <begin position="323"/>
        <end position="344"/>
    </location>
</feature>
<dbReference type="STRING" id="1137799.GZ78_03630"/>
<dbReference type="eggNOG" id="COG0038">
    <property type="taxonomic scope" value="Bacteria"/>
</dbReference>
<evidence type="ECO:0000256" key="8">
    <source>
        <dbReference type="ARBA" id="ARBA00023214"/>
    </source>
</evidence>
<dbReference type="PANTHER" id="PTHR43427:SF6">
    <property type="entry name" value="CHLORIDE CHANNEL PROTEIN CLC-E"/>
    <property type="match status" value="1"/>
</dbReference>
<evidence type="ECO:0000256" key="4">
    <source>
        <dbReference type="ARBA" id="ARBA00022989"/>
    </source>
</evidence>
<proteinExistence type="predicted"/>
<evidence type="ECO:0000256" key="9">
    <source>
        <dbReference type="ARBA" id="ARBA00023303"/>
    </source>
</evidence>
<dbReference type="GO" id="GO:0005254">
    <property type="term" value="F:chloride channel activity"/>
    <property type="evidence" value="ECO:0007669"/>
    <property type="project" value="UniProtKB-KW"/>
</dbReference>
<keyword evidence="12" id="KW-1185">Reference proteome</keyword>
<feature type="transmembrane region" description="Helical" evidence="10">
    <location>
        <begin position="232"/>
        <end position="251"/>
    </location>
</feature>
<gene>
    <name evidence="11" type="ORF">GZ78_03630</name>
</gene>
<feature type="transmembrane region" description="Helical" evidence="10">
    <location>
        <begin position="263"/>
        <end position="289"/>
    </location>
</feature>
<feature type="transmembrane region" description="Helical" evidence="10">
    <location>
        <begin position="61"/>
        <end position="79"/>
    </location>
</feature>
<dbReference type="CDD" id="cd00400">
    <property type="entry name" value="Voltage_gated_ClC"/>
    <property type="match status" value="1"/>
</dbReference>
<name>A0A081NKY6_9GAMM</name>
<dbReference type="Pfam" id="PF00654">
    <property type="entry name" value="Voltage_CLC"/>
    <property type="match status" value="1"/>
</dbReference>
<keyword evidence="4 10" id="KW-1133">Transmembrane helix</keyword>
<feature type="transmembrane region" description="Helical" evidence="10">
    <location>
        <begin position="295"/>
        <end position="316"/>
    </location>
</feature>
<organism evidence="11 12">
    <name type="scientific">Endozoicomonas numazuensis</name>
    <dbReference type="NCBI Taxonomy" id="1137799"/>
    <lineage>
        <taxon>Bacteria</taxon>
        <taxon>Pseudomonadati</taxon>
        <taxon>Pseudomonadota</taxon>
        <taxon>Gammaproteobacteria</taxon>
        <taxon>Oceanospirillales</taxon>
        <taxon>Endozoicomonadaceae</taxon>
        <taxon>Endozoicomonas</taxon>
    </lineage>
</organism>
<evidence type="ECO:0000313" key="12">
    <source>
        <dbReference type="Proteomes" id="UP000028073"/>
    </source>
</evidence>
<evidence type="ECO:0000256" key="5">
    <source>
        <dbReference type="ARBA" id="ARBA00023065"/>
    </source>
</evidence>
<keyword evidence="3 10" id="KW-0812">Transmembrane</keyword>
<protein>
    <recommendedName>
        <fullName evidence="13">Chloride channel protein</fullName>
    </recommendedName>
</protein>
<dbReference type="GO" id="GO:0034707">
    <property type="term" value="C:chloride channel complex"/>
    <property type="evidence" value="ECO:0007669"/>
    <property type="project" value="UniProtKB-KW"/>
</dbReference>
<dbReference type="PRINTS" id="PR00762">
    <property type="entry name" value="CLCHANNEL"/>
</dbReference>
<evidence type="ECO:0000256" key="3">
    <source>
        <dbReference type="ARBA" id="ARBA00022692"/>
    </source>
</evidence>
<dbReference type="EMBL" id="JOKH01000001">
    <property type="protein sequence ID" value="KEQ19109.1"/>
    <property type="molecule type" value="Genomic_DNA"/>
</dbReference>
<accession>A0A081NKY6</accession>
<keyword evidence="6 10" id="KW-0472">Membrane</keyword>
<comment type="subcellular location">
    <subcellularLocation>
        <location evidence="1">Membrane</location>
        <topology evidence="1">Multi-pass membrane protein</topology>
    </subcellularLocation>
</comment>
<dbReference type="InterPro" id="IPR014743">
    <property type="entry name" value="Cl-channel_core"/>
</dbReference>
<keyword evidence="2" id="KW-0813">Transport</keyword>
<feature type="transmembrane region" description="Helical" evidence="10">
    <location>
        <begin position="157"/>
        <end position="182"/>
    </location>
</feature>
<evidence type="ECO:0000256" key="10">
    <source>
        <dbReference type="SAM" id="Phobius"/>
    </source>
</evidence>